<name>A0AAJ5WZS2_9CAUL</name>
<dbReference type="SUPFAM" id="SSF101874">
    <property type="entry name" value="YceI-like"/>
    <property type="match status" value="1"/>
</dbReference>
<evidence type="ECO:0000256" key="1">
    <source>
        <dbReference type="SAM" id="SignalP"/>
    </source>
</evidence>
<dbReference type="EMBL" id="CP119326">
    <property type="protein sequence ID" value="WEK39537.1"/>
    <property type="molecule type" value="Genomic_DNA"/>
</dbReference>
<proteinExistence type="predicted"/>
<sequence>MKIATLAAVSALALLAACNKPGEAPAAAPNATAEAPVTVKAPAGVYVLDPTHATLQWSLLHNTISHYTARFDKFEAKLTLDPANLENSTITATIDPTSVDAAYPADYASSHPGSAYSGWNDDMANNPTWLNAKAFPKMTFVSTSVKKTGARTAKVTGDLTFLGQTRPVTLDATFNGEIERHPFANVPAIGFAAEGRFKRSDFGMAVGPIGDEVTIRFDGEFIQEVAPAAAPGA</sequence>
<dbReference type="SMART" id="SM00867">
    <property type="entry name" value="YceI"/>
    <property type="match status" value="1"/>
</dbReference>
<feature type="domain" description="Lipid/polyisoprenoid-binding YceI-like" evidence="2">
    <location>
        <begin position="45"/>
        <end position="222"/>
    </location>
</feature>
<dbReference type="Gene3D" id="2.40.128.110">
    <property type="entry name" value="Lipid/polyisoprenoid-binding, YceI-like"/>
    <property type="match status" value="1"/>
</dbReference>
<dbReference type="PANTHER" id="PTHR34406">
    <property type="entry name" value="PROTEIN YCEI"/>
    <property type="match status" value="1"/>
</dbReference>
<dbReference type="PROSITE" id="PS51257">
    <property type="entry name" value="PROKAR_LIPOPROTEIN"/>
    <property type="match status" value="1"/>
</dbReference>
<protein>
    <submittedName>
        <fullName evidence="3">YceI family protein</fullName>
    </submittedName>
</protein>
<evidence type="ECO:0000259" key="2">
    <source>
        <dbReference type="SMART" id="SM00867"/>
    </source>
</evidence>
<dbReference type="PANTHER" id="PTHR34406:SF1">
    <property type="entry name" value="PROTEIN YCEI"/>
    <property type="match status" value="1"/>
</dbReference>
<gene>
    <name evidence="3" type="ORF">P0Y50_13485</name>
</gene>
<feature type="signal peptide" evidence="1">
    <location>
        <begin position="1"/>
        <end position="26"/>
    </location>
</feature>
<evidence type="ECO:0000313" key="3">
    <source>
        <dbReference type="EMBL" id="WEK39537.1"/>
    </source>
</evidence>
<dbReference type="InterPro" id="IPR036761">
    <property type="entry name" value="TTHA0802/YceI-like_sf"/>
</dbReference>
<accession>A0AAJ5WZS2</accession>
<dbReference type="Proteomes" id="UP001213664">
    <property type="component" value="Chromosome"/>
</dbReference>
<reference evidence="3" key="1">
    <citation type="submission" date="2023-03" db="EMBL/GenBank/DDBJ databases">
        <title>Andean soil-derived lignocellulolytic bacterial consortium as a source of novel taxa and putative plastic-active enzymes.</title>
        <authorList>
            <person name="Diaz-Garcia L."/>
            <person name="Chuvochina M."/>
            <person name="Feuerriegel G."/>
            <person name="Bunk B."/>
            <person name="Sproer C."/>
            <person name="Streit W.R."/>
            <person name="Rodriguez L.M."/>
            <person name="Overmann J."/>
            <person name="Jimenez D.J."/>
        </authorList>
    </citation>
    <scope>NUCLEOTIDE SEQUENCE</scope>
    <source>
        <strain evidence="3">MAG 833</strain>
    </source>
</reference>
<dbReference type="InterPro" id="IPR007372">
    <property type="entry name" value="Lipid/polyisoprenoid-bd_YceI"/>
</dbReference>
<dbReference type="Pfam" id="PF04264">
    <property type="entry name" value="YceI"/>
    <property type="match status" value="1"/>
</dbReference>
<evidence type="ECO:0000313" key="4">
    <source>
        <dbReference type="Proteomes" id="UP001213664"/>
    </source>
</evidence>
<keyword evidence="1" id="KW-0732">Signal</keyword>
<dbReference type="AlphaFoldDB" id="A0AAJ5WZS2"/>
<organism evidence="3 4">
    <name type="scientific">Candidatus Brevundimonas colombiensis</name>
    <dbReference type="NCBI Taxonomy" id="3121376"/>
    <lineage>
        <taxon>Bacteria</taxon>
        <taxon>Pseudomonadati</taxon>
        <taxon>Pseudomonadota</taxon>
        <taxon>Alphaproteobacteria</taxon>
        <taxon>Caulobacterales</taxon>
        <taxon>Caulobacteraceae</taxon>
        <taxon>Brevundimonas</taxon>
    </lineage>
</organism>
<feature type="chain" id="PRO_5042586156" evidence="1">
    <location>
        <begin position="27"/>
        <end position="233"/>
    </location>
</feature>